<dbReference type="Pfam" id="PF01476">
    <property type="entry name" value="LysM"/>
    <property type="match status" value="1"/>
</dbReference>
<dbReference type="InterPro" id="IPR051933">
    <property type="entry name" value="Resuscitation_pf_RpfB"/>
</dbReference>
<feature type="chain" id="PRO_5038679753" evidence="2">
    <location>
        <begin position="25"/>
        <end position="225"/>
    </location>
</feature>
<evidence type="ECO:0000313" key="4">
    <source>
        <dbReference type="EMBL" id="GGA63455.1"/>
    </source>
</evidence>
<dbReference type="InterPro" id="IPR018392">
    <property type="entry name" value="LysM"/>
</dbReference>
<keyword evidence="5" id="KW-1185">Reference proteome</keyword>
<protein>
    <submittedName>
        <fullName evidence="4">Peptidase M23</fullName>
    </submittedName>
</protein>
<feature type="domain" description="LysM" evidence="3">
    <location>
        <begin position="56"/>
        <end position="99"/>
    </location>
</feature>
<feature type="signal peptide" evidence="2">
    <location>
        <begin position="1"/>
        <end position="24"/>
    </location>
</feature>
<dbReference type="Proteomes" id="UP000613512">
    <property type="component" value="Unassembled WGS sequence"/>
</dbReference>
<dbReference type="InterPro" id="IPR036908">
    <property type="entry name" value="RlpA-like_sf"/>
</dbReference>
<reference evidence="4" key="1">
    <citation type="journal article" date="2014" name="Int. J. Syst. Evol. Microbiol.">
        <title>Complete genome sequence of Corynebacterium casei LMG S-19264T (=DSM 44701T), isolated from a smear-ripened cheese.</title>
        <authorList>
            <consortium name="US DOE Joint Genome Institute (JGI-PGF)"/>
            <person name="Walter F."/>
            <person name="Albersmeier A."/>
            <person name="Kalinowski J."/>
            <person name="Ruckert C."/>
        </authorList>
    </citation>
    <scope>NUCLEOTIDE SEQUENCE</scope>
    <source>
        <strain evidence="4">CGMCC 1.12408</strain>
    </source>
</reference>
<evidence type="ECO:0000313" key="5">
    <source>
        <dbReference type="Proteomes" id="UP000613512"/>
    </source>
</evidence>
<evidence type="ECO:0000256" key="1">
    <source>
        <dbReference type="ARBA" id="ARBA00022729"/>
    </source>
</evidence>
<dbReference type="GO" id="GO:0009254">
    <property type="term" value="P:peptidoglycan turnover"/>
    <property type="evidence" value="ECO:0007669"/>
    <property type="project" value="InterPro"/>
</dbReference>
<dbReference type="Pfam" id="PF06725">
    <property type="entry name" value="3D"/>
    <property type="match status" value="1"/>
</dbReference>
<dbReference type="InterPro" id="IPR036779">
    <property type="entry name" value="LysM_dom_sf"/>
</dbReference>
<dbReference type="Gene3D" id="2.40.40.10">
    <property type="entry name" value="RlpA-like domain"/>
    <property type="match status" value="1"/>
</dbReference>
<reference evidence="4" key="2">
    <citation type="submission" date="2020-09" db="EMBL/GenBank/DDBJ databases">
        <authorList>
            <person name="Sun Q."/>
            <person name="Zhou Y."/>
        </authorList>
    </citation>
    <scope>NUCLEOTIDE SEQUENCE</scope>
    <source>
        <strain evidence="4">CGMCC 1.12408</strain>
    </source>
</reference>
<keyword evidence="1 2" id="KW-0732">Signal</keyword>
<name>A0A916RNZ5_9BACI</name>
<proteinExistence type="predicted"/>
<dbReference type="RefSeq" id="WP_188383033.1">
    <property type="nucleotide sequence ID" value="NZ_BMEY01000002.1"/>
</dbReference>
<dbReference type="CDD" id="cd22786">
    <property type="entry name" value="DPBB_YuiC-like"/>
    <property type="match status" value="1"/>
</dbReference>
<dbReference type="PROSITE" id="PS51782">
    <property type="entry name" value="LYSM"/>
    <property type="match status" value="1"/>
</dbReference>
<dbReference type="EMBL" id="BMEY01000002">
    <property type="protein sequence ID" value="GGA63455.1"/>
    <property type="molecule type" value="Genomic_DNA"/>
</dbReference>
<sequence length="225" mass="24436">MKKTIITLTTVIALAFPLSTSALSYDVLNGETLLGVSEEYQNYEHTNSNQNGNVSEPYIVKKGDTLYAISKQYDISVDELKAWNNLTSDLILVGQELVVEELSAETNKINAEDTIQPKEVKASSTTNVEGKTLTVVATAYTAECDGCTGITYTGINLLENRNLKVIAVDPTIIPLGSKVYVEGYGEAIAGDIGSAIKGNRIDVHLPTKKEAYEWGVKEVKITIVE</sequence>
<dbReference type="PANTHER" id="PTHR39160:SF6">
    <property type="entry name" value="CELL WALL-BINDING PROTEIN YOCH"/>
    <property type="match status" value="1"/>
</dbReference>
<accession>A0A916RNZ5</accession>
<comment type="caution">
    <text evidence="4">The sequence shown here is derived from an EMBL/GenBank/DDBJ whole genome shotgun (WGS) entry which is preliminary data.</text>
</comment>
<dbReference type="InterPro" id="IPR010611">
    <property type="entry name" value="3D_dom"/>
</dbReference>
<evidence type="ECO:0000256" key="2">
    <source>
        <dbReference type="SAM" id="SignalP"/>
    </source>
</evidence>
<dbReference type="Gene3D" id="3.10.350.10">
    <property type="entry name" value="LysM domain"/>
    <property type="match status" value="1"/>
</dbReference>
<dbReference type="AlphaFoldDB" id="A0A916RNZ5"/>
<gene>
    <name evidence="4" type="ORF">GCM10008025_04150</name>
</gene>
<dbReference type="SUPFAM" id="SSF54106">
    <property type="entry name" value="LysM domain"/>
    <property type="match status" value="1"/>
</dbReference>
<dbReference type="SUPFAM" id="SSF50685">
    <property type="entry name" value="Barwin-like endoglucanases"/>
    <property type="match status" value="1"/>
</dbReference>
<dbReference type="CDD" id="cd00118">
    <property type="entry name" value="LysM"/>
    <property type="match status" value="1"/>
</dbReference>
<evidence type="ECO:0000259" key="3">
    <source>
        <dbReference type="PROSITE" id="PS51782"/>
    </source>
</evidence>
<organism evidence="4 5">
    <name type="scientific">Ornithinibacillus halotolerans</name>
    <dbReference type="NCBI Taxonomy" id="1274357"/>
    <lineage>
        <taxon>Bacteria</taxon>
        <taxon>Bacillati</taxon>
        <taxon>Bacillota</taxon>
        <taxon>Bacilli</taxon>
        <taxon>Bacillales</taxon>
        <taxon>Bacillaceae</taxon>
        <taxon>Ornithinibacillus</taxon>
    </lineage>
</organism>
<dbReference type="GO" id="GO:0019867">
    <property type="term" value="C:outer membrane"/>
    <property type="evidence" value="ECO:0007669"/>
    <property type="project" value="InterPro"/>
</dbReference>
<dbReference type="PANTHER" id="PTHR39160">
    <property type="entry name" value="CELL WALL-BINDING PROTEIN YOCH"/>
    <property type="match status" value="1"/>
</dbReference>
<dbReference type="GO" id="GO:0004553">
    <property type="term" value="F:hydrolase activity, hydrolyzing O-glycosyl compounds"/>
    <property type="evidence" value="ECO:0007669"/>
    <property type="project" value="InterPro"/>
</dbReference>
<dbReference type="SMART" id="SM00257">
    <property type="entry name" value="LysM"/>
    <property type="match status" value="1"/>
</dbReference>